<dbReference type="EMBL" id="VSRR010146001">
    <property type="protein sequence ID" value="MPD05437.1"/>
    <property type="molecule type" value="Genomic_DNA"/>
</dbReference>
<comment type="caution">
    <text evidence="3">The sequence shown here is derived from an EMBL/GenBank/DDBJ whole genome shotgun (WGS) entry which is preliminary data.</text>
</comment>
<dbReference type="PANTHER" id="PTHR11360:SF306">
    <property type="entry name" value="RE01051P"/>
    <property type="match status" value="1"/>
</dbReference>
<keyword evidence="2" id="KW-0812">Transmembrane</keyword>
<evidence type="ECO:0000313" key="3">
    <source>
        <dbReference type="EMBL" id="MPD05437.1"/>
    </source>
</evidence>
<name>A0A5B7KFG9_PORTR</name>
<accession>A0A5B7KFG9</accession>
<feature type="transmembrane region" description="Helical" evidence="2">
    <location>
        <begin position="174"/>
        <end position="199"/>
    </location>
</feature>
<dbReference type="Gene3D" id="1.20.1250.20">
    <property type="entry name" value="MFS general substrate transporter like domains"/>
    <property type="match status" value="1"/>
</dbReference>
<feature type="compositionally biased region" description="Basic and acidic residues" evidence="1">
    <location>
        <begin position="114"/>
        <end position="135"/>
    </location>
</feature>
<proteinExistence type="predicted"/>
<feature type="transmembrane region" description="Helical" evidence="2">
    <location>
        <begin position="48"/>
        <end position="67"/>
    </location>
</feature>
<keyword evidence="4" id="KW-1185">Reference proteome</keyword>
<evidence type="ECO:0000256" key="2">
    <source>
        <dbReference type="SAM" id="Phobius"/>
    </source>
</evidence>
<dbReference type="SUPFAM" id="SSF103473">
    <property type="entry name" value="MFS general substrate transporter"/>
    <property type="match status" value="1"/>
</dbReference>
<dbReference type="InterPro" id="IPR011701">
    <property type="entry name" value="MFS"/>
</dbReference>
<dbReference type="InterPro" id="IPR050327">
    <property type="entry name" value="Proton-linked_MCT"/>
</dbReference>
<feature type="transmembrane region" description="Helical" evidence="2">
    <location>
        <begin position="16"/>
        <end position="36"/>
    </location>
</feature>
<dbReference type="PANTHER" id="PTHR11360">
    <property type="entry name" value="MONOCARBOXYLATE TRANSPORTER"/>
    <property type="match status" value="1"/>
</dbReference>
<protein>
    <submittedName>
        <fullName evidence="3">Monocarboxylate transporter 6</fullName>
    </submittedName>
</protein>
<organism evidence="3 4">
    <name type="scientific">Portunus trituberculatus</name>
    <name type="common">Swimming crab</name>
    <name type="synonym">Neptunus trituberculatus</name>
    <dbReference type="NCBI Taxonomy" id="210409"/>
    <lineage>
        <taxon>Eukaryota</taxon>
        <taxon>Metazoa</taxon>
        <taxon>Ecdysozoa</taxon>
        <taxon>Arthropoda</taxon>
        <taxon>Crustacea</taxon>
        <taxon>Multicrustacea</taxon>
        <taxon>Malacostraca</taxon>
        <taxon>Eumalacostraca</taxon>
        <taxon>Eucarida</taxon>
        <taxon>Decapoda</taxon>
        <taxon>Pleocyemata</taxon>
        <taxon>Brachyura</taxon>
        <taxon>Eubrachyura</taxon>
        <taxon>Portunoidea</taxon>
        <taxon>Portunidae</taxon>
        <taxon>Portuninae</taxon>
        <taxon>Portunus</taxon>
    </lineage>
</organism>
<dbReference type="OrthoDB" id="6377051at2759"/>
<feature type="region of interest" description="Disordered" evidence="1">
    <location>
        <begin position="77"/>
        <end position="150"/>
    </location>
</feature>
<gene>
    <name evidence="3" type="primary">Slc16a5_0</name>
    <name evidence="3" type="ORF">E2C01_101181</name>
</gene>
<dbReference type="InterPro" id="IPR036259">
    <property type="entry name" value="MFS_trans_sf"/>
</dbReference>
<sequence length="260" mass="28352">MTFIIVPSYFNRRRGMANAVMMAGVCIGQMVGPPFLRFLQDEYGFRGATLILSGIILNCCVGAAFYHPVEWHLKPPPQPASPPCTEPAAKDSRQSDCGGEQDERVSLVEYMPGRGEDGTQRDREESTSTEHKPDAVDLEPDSDAPQQGVSRRTLVGRVARNTVADLVILRSPRALIIAIGSTFFIIGFYNFIMMVPFVIQIAGHSLADAANCISASAFANLVMRILGSVLSDYAWFNMRLAYMAGLAITAFSIMGKAASY</sequence>
<dbReference type="GO" id="GO:0008028">
    <property type="term" value="F:monocarboxylic acid transmembrane transporter activity"/>
    <property type="evidence" value="ECO:0007669"/>
    <property type="project" value="TreeGrafter"/>
</dbReference>
<dbReference type="AlphaFoldDB" id="A0A5B7KFG9"/>
<keyword evidence="2" id="KW-0472">Membrane</keyword>
<keyword evidence="2" id="KW-1133">Transmembrane helix</keyword>
<feature type="transmembrane region" description="Helical" evidence="2">
    <location>
        <begin position="233"/>
        <end position="254"/>
    </location>
</feature>
<dbReference type="Pfam" id="PF07690">
    <property type="entry name" value="MFS_1"/>
    <property type="match status" value="1"/>
</dbReference>
<evidence type="ECO:0000313" key="4">
    <source>
        <dbReference type="Proteomes" id="UP000324222"/>
    </source>
</evidence>
<dbReference type="Proteomes" id="UP000324222">
    <property type="component" value="Unassembled WGS sequence"/>
</dbReference>
<reference evidence="3 4" key="1">
    <citation type="submission" date="2019-05" db="EMBL/GenBank/DDBJ databases">
        <title>Another draft genome of Portunus trituberculatus and its Hox gene families provides insights of decapod evolution.</title>
        <authorList>
            <person name="Jeong J.-H."/>
            <person name="Song I."/>
            <person name="Kim S."/>
            <person name="Choi T."/>
            <person name="Kim D."/>
            <person name="Ryu S."/>
            <person name="Kim W."/>
        </authorList>
    </citation>
    <scope>NUCLEOTIDE SEQUENCE [LARGE SCALE GENOMIC DNA]</scope>
    <source>
        <tissue evidence="3">Muscle</tissue>
    </source>
</reference>
<evidence type="ECO:0000256" key="1">
    <source>
        <dbReference type="SAM" id="MobiDB-lite"/>
    </source>
</evidence>